<dbReference type="Pfam" id="PF00977">
    <property type="entry name" value="His_biosynth"/>
    <property type="match status" value="1"/>
</dbReference>
<sequence length="271" mass="29414">MRRYVSPVIPVLDLMIGQVVWAKGGHRGCYAPVHSPLTHSARPVDVAKAIFNQTGCDCLYLANIDSFAGATPISSVYQELVEAGFSLWIDADWMGSLHCDKRTDQILTLAQQPNVRLIFSSETMSSLDEFSIISGLAQSGVEPIFSLDMRKGKVISKSDQLSSVQPLDLVAKAWQAGVRDIILLDLESVGTFDGVSTESVIREVHERFPEAKLISGGGVREQADAQQLLTAGCQHVLVASAIFDCRFTPDDVANLTPFRPCAMTASAMKAK</sequence>
<evidence type="ECO:0000313" key="7">
    <source>
        <dbReference type="Proteomes" id="UP000322214"/>
    </source>
</evidence>
<keyword evidence="7" id="KW-1185">Reference proteome</keyword>
<comment type="similarity">
    <text evidence="1 5">Belongs to the HisA/HisF family.</text>
</comment>
<dbReference type="RefSeq" id="WP_157665116.1">
    <property type="nucleotide sequence ID" value="NZ_CP042912.1"/>
</dbReference>
<dbReference type="EMBL" id="CP042912">
    <property type="protein sequence ID" value="QEG25110.1"/>
    <property type="molecule type" value="Genomic_DNA"/>
</dbReference>
<comment type="pathway">
    <text evidence="4">Amino-acid biosynthesis.</text>
</comment>
<keyword evidence="2 5" id="KW-0028">Amino-acid biosynthesis</keyword>
<proteinExistence type="inferred from homology"/>
<keyword evidence="6" id="KW-0413">Isomerase</keyword>
<evidence type="ECO:0000256" key="2">
    <source>
        <dbReference type="ARBA" id="ARBA00022605"/>
    </source>
</evidence>
<dbReference type="InterPro" id="IPR011060">
    <property type="entry name" value="RibuloseP-bd_barrel"/>
</dbReference>
<protein>
    <submittedName>
        <fullName evidence="6">1-(5-phosphoribosyl)-5-[(5-phosphoribosylamino)methylideneamino] imidazole-4-carboxamide isomerase</fullName>
    </submittedName>
</protein>
<accession>A0A5B9PIN6</accession>
<keyword evidence="3 5" id="KW-0368">Histidine biosynthesis</keyword>
<dbReference type="Proteomes" id="UP000322214">
    <property type="component" value="Chromosome"/>
</dbReference>
<dbReference type="AlphaFoldDB" id="A0A5B9PIN6"/>
<dbReference type="GO" id="GO:0016853">
    <property type="term" value="F:isomerase activity"/>
    <property type="evidence" value="ECO:0007669"/>
    <property type="project" value="UniProtKB-KW"/>
</dbReference>
<evidence type="ECO:0000256" key="4">
    <source>
        <dbReference type="ARBA" id="ARBA00029440"/>
    </source>
</evidence>
<evidence type="ECO:0000313" key="6">
    <source>
        <dbReference type="EMBL" id="QEG25110.1"/>
    </source>
</evidence>
<dbReference type="Gene3D" id="3.20.20.70">
    <property type="entry name" value="Aldolase class I"/>
    <property type="match status" value="1"/>
</dbReference>
<dbReference type="STRING" id="980251.GCA_001642875_01411"/>
<evidence type="ECO:0000256" key="5">
    <source>
        <dbReference type="RuleBase" id="RU003657"/>
    </source>
</evidence>
<dbReference type="KEGG" id="mff:MFFC18_50330"/>
<dbReference type="GO" id="GO:0000105">
    <property type="term" value="P:L-histidine biosynthetic process"/>
    <property type="evidence" value="ECO:0007669"/>
    <property type="project" value="UniProtKB-KW"/>
</dbReference>
<gene>
    <name evidence="6" type="ORF">MFFC18_50330</name>
</gene>
<dbReference type="InterPro" id="IPR013785">
    <property type="entry name" value="Aldolase_TIM"/>
</dbReference>
<evidence type="ECO:0000256" key="1">
    <source>
        <dbReference type="ARBA" id="ARBA00009667"/>
    </source>
</evidence>
<reference evidence="6 7" key="1">
    <citation type="submission" date="2019-08" db="EMBL/GenBank/DDBJ databases">
        <title>Deep-cultivation of Planctomycetes and their phenomic and genomic characterization uncovers novel biology.</title>
        <authorList>
            <person name="Wiegand S."/>
            <person name="Jogler M."/>
            <person name="Boedeker C."/>
            <person name="Pinto D."/>
            <person name="Vollmers J."/>
            <person name="Rivas-Marin E."/>
            <person name="Kohn T."/>
            <person name="Peeters S.H."/>
            <person name="Heuer A."/>
            <person name="Rast P."/>
            <person name="Oberbeckmann S."/>
            <person name="Bunk B."/>
            <person name="Jeske O."/>
            <person name="Meyerdierks A."/>
            <person name="Storesund J.E."/>
            <person name="Kallscheuer N."/>
            <person name="Luecker S."/>
            <person name="Lage O.M."/>
            <person name="Pohl T."/>
            <person name="Merkel B.J."/>
            <person name="Hornburger P."/>
            <person name="Mueller R.-W."/>
            <person name="Bruemmer F."/>
            <person name="Labrenz M."/>
            <person name="Spormann A.M."/>
            <person name="Op den Camp H."/>
            <person name="Overmann J."/>
            <person name="Amann R."/>
            <person name="Jetten M.S.M."/>
            <person name="Mascher T."/>
            <person name="Medema M.H."/>
            <person name="Devos D.P."/>
            <person name="Kaster A.-K."/>
            <person name="Ovreas L."/>
            <person name="Rohde M."/>
            <person name="Galperin M.Y."/>
            <person name="Jogler C."/>
        </authorList>
    </citation>
    <scope>NUCLEOTIDE SEQUENCE [LARGE SCALE GENOMIC DNA]</scope>
    <source>
        <strain evidence="6 7">FC18</strain>
    </source>
</reference>
<organism evidence="6 7">
    <name type="scientific">Mariniblastus fucicola</name>
    <dbReference type="NCBI Taxonomy" id="980251"/>
    <lineage>
        <taxon>Bacteria</taxon>
        <taxon>Pseudomonadati</taxon>
        <taxon>Planctomycetota</taxon>
        <taxon>Planctomycetia</taxon>
        <taxon>Pirellulales</taxon>
        <taxon>Pirellulaceae</taxon>
        <taxon>Mariniblastus</taxon>
    </lineage>
</organism>
<name>A0A5B9PIN6_9BACT</name>
<dbReference type="InterPro" id="IPR006062">
    <property type="entry name" value="His_biosynth"/>
</dbReference>
<evidence type="ECO:0000256" key="3">
    <source>
        <dbReference type="ARBA" id="ARBA00023102"/>
    </source>
</evidence>
<dbReference type="SUPFAM" id="SSF51366">
    <property type="entry name" value="Ribulose-phoshate binding barrel"/>
    <property type="match status" value="1"/>
</dbReference>